<evidence type="ECO:0000313" key="1">
    <source>
        <dbReference type="EMBL" id="QHT09234.1"/>
    </source>
</evidence>
<reference evidence="1" key="1">
    <citation type="journal article" date="2020" name="Nature">
        <title>Giant virus diversity and host interactions through global metagenomics.</title>
        <authorList>
            <person name="Schulz F."/>
            <person name="Roux S."/>
            <person name="Paez-Espino D."/>
            <person name="Jungbluth S."/>
            <person name="Walsh D.A."/>
            <person name="Denef V.J."/>
            <person name="McMahon K.D."/>
            <person name="Konstantinidis K.T."/>
            <person name="Eloe-Fadrosh E.A."/>
            <person name="Kyrpides N.C."/>
            <person name="Woyke T."/>
        </authorList>
    </citation>
    <scope>NUCLEOTIDE SEQUENCE</scope>
    <source>
        <strain evidence="1">GVMAG-M-3300023110-24</strain>
    </source>
</reference>
<dbReference type="EMBL" id="MN739508">
    <property type="protein sequence ID" value="QHT09234.1"/>
    <property type="molecule type" value="Genomic_DNA"/>
</dbReference>
<accession>A0A6C0CZJ4</accession>
<name>A0A6C0CZJ4_9ZZZZ</name>
<protein>
    <submittedName>
        <fullName evidence="1">Uncharacterized protein</fullName>
    </submittedName>
</protein>
<organism evidence="1">
    <name type="scientific">viral metagenome</name>
    <dbReference type="NCBI Taxonomy" id="1070528"/>
    <lineage>
        <taxon>unclassified sequences</taxon>
        <taxon>metagenomes</taxon>
        <taxon>organismal metagenomes</taxon>
    </lineage>
</organism>
<dbReference type="AlphaFoldDB" id="A0A6C0CZJ4"/>
<sequence length="152" mass="17353">MSDPMWVTLNGARYPIERSNEPRKLGPGEWAVDLETFVHSGCGLMTIKNLTVEEAMRVRDLNRKLRFQRAGTGECVTIDDDGCELIWCKETNLLYEKMGEDESPMKNSFTGEIDEHYSEKLHAICMGKMVKDGDQWVPEDKASWNKSDDSSE</sequence>
<proteinExistence type="predicted"/>